<dbReference type="Gene3D" id="2.70.98.70">
    <property type="match status" value="1"/>
</dbReference>
<dbReference type="EMBL" id="JAVREM010000001">
    <property type="protein sequence ID" value="MDT0317039.1"/>
    <property type="molecule type" value="Genomic_DNA"/>
</dbReference>
<reference evidence="4" key="1">
    <citation type="submission" date="2023-07" db="EMBL/GenBank/DDBJ databases">
        <title>30 novel species of actinomycetes from the DSMZ collection.</title>
        <authorList>
            <person name="Nouioui I."/>
        </authorList>
    </citation>
    <scope>NUCLEOTIDE SEQUENCE [LARGE SCALE GENOMIC DNA]</scope>
    <source>
        <strain evidence="4">DSM 44918</strain>
    </source>
</reference>
<feature type="domain" description="Endo-acting ulvan lyase C-terminal" evidence="2">
    <location>
        <begin position="786"/>
        <end position="876"/>
    </location>
</feature>
<sequence>MPRSHVSNPTRRHVLASATGAAALLALGPADGRATAVGRAQTSGSAVATHPQVYVTATDREAVLDRVARSDWATRSFAALKATIDPLADRHLTDPAWILSRMAMFWKEGERYTQVYIKDQRFDRAEGNAPVPTVRYPAMRIWNANRNVPLADRIPYSEDGSMMSNNGLVPYAETGHMVRLNNEEILAIAGDAGFLHWVTGEEKYARFAADIYWQWLLGVYYMNPALDPERSLGGPGGYEPGGIGGYYDYEVIHDPMGGLAAVVYDFVFDHLQANPHPHLAEIGKGLIETSGIVFKRFIDINRVRGFSTGNWNINGWGCVLDAILALEPNAHYLDGRGREYYLESYTETSTEYHQALPDILTEYNPVTGLWPESPVYSFGTIGSLLKFSVPVAKAGVDTIADNDTLRRASLAIVPWLDGRGNMVVFGDGRGGSPGYTTFERLLSYYTRTGQGDNAQLVSDVLRNAIAAGQYSRNAVGWLGIVDGTDLVPAGGAGAAEIRAAYSAHHRHITLKNRNDAETGLMATLYGGYDGAYHLTDNGLAVQFYGKGWALSPNAKAYESYWSADYGYHRGAAGANTILPGYRQGPVTVNAIEPAVSADAFTGGPPISPHVSFADVTAAEKRRQIAIVRTSPTTGYYVDVFRSDQEDNDYLHHNLGHRLELTDASGTPLSLAPATDLGTEYDAAYAYFTEVRSAAHDGDLSARWTIDASAAGPAITMNLWLVGQSGRTVYQVEAPPTTIVDTVTPAGVNKAPDTTPTLIVRQNGNNAATAPFVGVFEPSAEGERSVRRVRDLGSTGAFAGLKVTSGGGSRELRDRVERILSATDDATHTLGGGLTFRGTFGVTSENRDGFQYLYLGLGHRLFHGDHGIEAAGDEAVAAGLRRADDGLEVSAAAPVRVTLPTGRHGRRARLHYDTGDGWNPADQPDNDGRTVSGVVPAGHGTRIRVAT</sequence>
<keyword evidence="4" id="KW-1185">Reference proteome</keyword>
<gene>
    <name evidence="3" type="ORF">RNC47_01655</name>
</gene>
<organism evidence="3 4">
    <name type="scientific">Streptomyces millisiae</name>
    <dbReference type="NCBI Taxonomy" id="3075542"/>
    <lineage>
        <taxon>Bacteria</taxon>
        <taxon>Bacillati</taxon>
        <taxon>Actinomycetota</taxon>
        <taxon>Actinomycetes</taxon>
        <taxon>Kitasatosporales</taxon>
        <taxon>Streptomycetaceae</taxon>
        <taxon>Streptomyces</taxon>
    </lineage>
</organism>
<dbReference type="InterPro" id="IPR058848">
    <property type="entry name" value="Ulvan_lyase_C"/>
</dbReference>
<dbReference type="PROSITE" id="PS51318">
    <property type="entry name" value="TAT"/>
    <property type="match status" value="1"/>
</dbReference>
<proteinExistence type="predicted"/>
<feature type="region of interest" description="Disordered" evidence="1">
    <location>
        <begin position="906"/>
        <end position="946"/>
    </location>
</feature>
<comment type="caution">
    <text evidence="3">The sequence shown here is derived from an EMBL/GenBank/DDBJ whole genome shotgun (WGS) entry which is preliminary data.</text>
</comment>
<accession>A0ABU2LHH6</accession>
<dbReference type="Proteomes" id="UP001183420">
    <property type="component" value="Unassembled WGS sequence"/>
</dbReference>
<protein>
    <recommendedName>
        <fullName evidence="2">Endo-acting ulvan lyase C-terminal domain-containing protein</fullName>
    </recommendedName>
</protein>
<dbReference type="Gene3D" id="1.50.10.100">
    <property type="entry name" value="Chondroitin AC/alginate lyase"/>
    <property type="match status" value="1"/>
</dbReference>
<dbReference type="RefSeq" id="WP_311594765.1">
    <property type="nucleotide sequence ID" value="NZ_JAVREM010000001.1"/>
</dbReference>
<dbReference type="Pfam" id="PF26374">
    <property type="entry name" value="Ulvan_lyaseC"/>
    <property type="match status" value="1"/>
</dbReference>
<dbReference type="InterPro" id="IPR008929">
    <property type="entry name" value="Chondroitin_lyas"/>
</dbReference>
<dbReference type="InterPro" id="IPR006311">
    <property type="entry name" value="TAT_signal"/>
</dbReference>
<name>A0ABU2LHH6_9ACTN</name>
<evidence type="ECO:0000256" key="1">
    <source>
        <dbReference type="SAM" id="MobiDB-lite"/>
    </source>
</evidence>
<dbReference type="SUPFAM" id="SSF48230">
    <property type="entry name" value="Chondroitin AC/alginate lyase"/>
    <property type="match status" value="1"/>
</dbReference>
<evidence type="ECO:0000313" key="4">
    <source>
        <dbReference type="Proteomes" id="UP001183420"/>
    </source>
</evidence>
<evidence type="ECO:0000313" key="3">
    <source>
        <dbReference type="EMBL" id="MDT0317039.1"/>
    </source>
</evidence>
<evidence type="ECO:0000259" key="2">
    <source>
        <dbReference type="Pfam" id="PF26374"/>
    </source>
</evidence>